<dbReference type="PROSITE" id="PS50041">
    <property type="entry name" value="C_TYPE_LECTIN_2"/>
    <property type="match status" value="1"/>
</dbReference>
<evidence type="ECO:0000256" key="2">
    <source>
        <dbReference type="ARBA" id="ARBA00022692"/>
    </source>
</evidence>
<feature type="non-terminal residue" evidence="11">
    <location>
        <position position="1"/>
    </location>
</feature>
<feature type="region of interest" description="Disordered" evidence="8">
    <location>
        <begin position="21"/>
        <end position="45"/>
    </location>
</feature>
<name>A0ABN8YY15_RANTA</name>
<feature type="non-terminal residue" evidence="11">
    <location>
        <position position="283"/>
    </location>
</feature>
<dbReference type="InterPro" id="IPR033992">
    <property type="entry name" value="NKR-like_CTLD"/>
</dbReference>
<keyword evidence="3" id="KW-0430">Lectin</keyword>
<dbReference type="InterPro" id="IPR016187">
    <property type="entry name" value="CTDL_fold"/>
</dbReference>
<evidence type="ECO:0000256" key="1">
    <source>
        <dbReference type="ARBA" id="ARBA00004606"/>
    </source>
</evidence>
<keyword evidence="4" id="KW-0735">Signal-anchor</keyword>
<evidence type="ECO:0000313" key="11">
    <source>
        <dbReference type="EMBL" id="CAI9166243.1"/>
    </source>
</evidence>
<protein>
    <recommendedName>
        <fullName evidence="10">C-type lectin domain-containing protein</fullName>
    </recommendedName>
</protein>
<dbReference type="SMART" id="SM00034">
    <property type="entry name" value="CLECT"/>
    <property type="match status" value="1"/>
</dbReference>
<keyword evidence="2 9" id="KW-0812">Transmembrane</keyword>
<gene>
    <name evidence="11" type="ORF">MRATA1EN1_LOCUS15205</name>
</gene>
<dbReference type="InterPro" id="IPR001304">
    <property type="entry name" value="C-type_lectin-like"/>
</dbReference>
<evidence type="ECO:0000256" key="6">
    <source>
        <dbReference type="ARBA" id="ARBA00023136"/>
    </source>
</evidence>
<feature type="compositionally biased region" description="Low complexity" evidence="8">
    <location>
        <begin position="24"/>
        <end position="38"/>
    </location>
</feature>
<dbReference type="PANTHER" id="PTHR22800:SF250">
    <property type="entry name" value="KILLER CELL LECTIN-LIKE RECEPTOR SUBFAMILY I MEMBER 1"/>
    <property type="match status" value="1"/>
</dbReference>
<proteinExistence type="predicted"/>
<evidence type="ECO:0000256" key="3">
    <source>
        <dbReference type="ARBA" id="ARBA00022734"/>
    </source>
</evidence>
<evidence type="ECO:0000256" key="7">
    <source>
        <dbReference type="ARBA" id="ARBA00023180"/>
    </source>
</evidence>
<dbReference type="SUPFAM" id="SSF56436">
    <property type="entry name" value="C-type lectin-like"/>
    <property type="match status" value="1"/>
</dbReference>
<dbReference type="InterPro" id="IPR050919">
    <property type="entry name" value="NKG2/CD94_NK_receptors"/>
</dbReference>
<accession>A0ABN8YY15</accession>
<evidence type="ECO:0000256" key="9">
    <source>
        <dbReference type="SAM" id="Phobius"/>
    </source>
</evidence>
<feature type="domain" description="C-type lectin" evidence="10">
    <location>
        <begin position="138"/>
        <end position="243"/>
    </location>
</feature>
<reference evidence="11" key="1">
    <citation type="submission" date="2023-04" db="EMBL/GenBank/DDBJ databases">
        <authorList>
            <consortium name="ELIXIR-Norway"/>
        </authorList>
    </citation>
    <scope>NUCLEOTIDE SEQUENCE [LARGE SCALE GENOMIC DNA]</scope>
</reference>
<dbReference type="PANTHER" id="PTHR22800">
    <property type="entry name" value="C-TYPE LECTIN PROTEINS"/>
    <property type="match status" value="1"/>
</dbReference>
<feature type="transmembrane region" description="Helical" evidence="9">
    <location>
        <begin position="75"/>
        <end position="103"/>
    </location>
</feature>
<comment type="subcellular location">
    <subcellularLocation>
        <location evidence="1">Membrane</location>
        <topology evidence="1">Single-pass type II membrane protein</topology>
    </subcellularLocation>
</comment>
<dbReference type="Proteomes" id="UP001176941">
    <property type="component" value="Chromosome 25"/>
</dbReference>
<dbReference type="Pfam" id="PF00059">
    <property type="entry name" value="Lectin_C"/>
    <property type="match status" value="1"/>
</dbReference>
<organism evidence="11 12">
    <name type="scientific">Rangifer tarandus platyrhynchus</name>
    <name type="common">Svalbard reindeer</name>
    <dbReference type="NCBI Taxonomy" id="3082113"/>
    <lineage>
        <taxon>Eukaryota</taxon>
        <taxon>Metazoa</taxon>
        <taxon>Chordata</taxon>
        <taxon>Craniata</taxon>
        <taxon>Vertebrata</taxon>
        <taxon>Euteleostomi</taxon>
        <taxon>Mammalia</taxon>
        <taxon>Eutheria</taxon>
        <taxon>Laurasiatheria</taxon>
        <taxon>Artiodactyla</taxon>
        <taxon>Ruminantia</taxon>
        <taxon>Pecora</taxon>
        <taxon>Cervidae</taxon>
        <taxon>Odocoileinae</taxon>
        <taxon>Rangifer</taxon>
    </lineage>
</organism>
<dbReference type="EMBL" id="OX459961">
    <property type="protein sequence ID" value="CAI9166243.1"/>
    <property type="molecule type" value="Genomic_DNA"/>
</dbReference>
<dbReference type="CDD" id="cd03593">
    <property type="entry name" value="CLECT_NK_receptors_like"/>
    <property type="match status" value="1"/>
</dbReference>
<keyword evidence="12" id="KW-1185">Reference proteome</keyword>
<evidence type="ECO:0000256" key="5">
    <source>
        <dbReference type="ARBA" id="ARBA00022989"/>
    </source>
</evidence>
<sequence>MLKSKQNKDIVNKQELIYTEPKFSKSQQQKTSKTNQSNVQSREEQVDYMELKFPRSSHHQHRKQKKGNVLHHRSTAWQVITGSLGTLCVVLLITVCVLLVNLFSNKGDPNQKISPVPTLSSKNDECSCDHCSTHWIGFGSSSYHLSSKAKTWVESHAACEELNTHLLKIDIKAELELLSMLEVKGWIGLKINETSESWLWEDGTTVTENLFGFLKMEKDGCAYIEGNYVYAANCSSGKSYVSIAGLFCESNLTSPLKDAQLSGQQKNSSTIQNIEHLVPFLIN</sequence>
<dbReference type="Gene3D" id="3.10.100.10">
    <property type="entry name" value="Mannose-Binding Protein A, subunit A"/>
    <property type="match status" value="1"/>
</dbReference>
<evidence type="ECO:0000259" key="10">
    <source>
        <dbReference type="PROSITE" id="PS50041"/>
    </source>
</evidence>
<keyword evidence="5 9" id="KW-1133">Transmembrane helix</keyword>
<evidence type="ECO:0000256" key="8">
    <source>
        <dbReference type="SAM" id="MobiDB-lite"/>
    </source>
</evidence>
<evidence type="ECO:0000313" key="12">
    <source>
        <dbReference type="Proteomes" id="UP001176941"/>
    </source>
</evidence>
<dbReference type="InterPro" id="IPR016186">
    <property type="entry name" value="C-type_lectin-like/link_sf"/>
</dbReference>
<keyword evidence="7" id="KW-0325">Glycoprotein</keyword>
<evidence type="ECO:0000256" key="4">
    <source>
        <dbReference type="ARBA" id="ARBA00022968"/>
    </source>
</evidence>
<keyword evidence="6 9" id="KW-0472">Membrane</keyword>